<dbReference type="InParanoid" id="Q8TIG0"/>
<dbReference type="AlphaFoldDB" id="Q8TIG0"/>
<evidence type="ECO:0000313" key="2">
    <source>
        <dbReference type="Proteomes" id="UP000002487"/>
    </source>
</evidence>
<dbReference type="Proteomes" id="UP000002487">
    <property type="component" value="Chromosome"/>
</dbReference>
<dbReference type="HOGENOM" id="CLU_2177862_0_0_2"/>
<gene>
    <name evidence="1" type="ordered locus">MA_4192</name>
</gene>
<dbReference type="EMBL" id="AE010299">
    <property type="protein sequence ID" value="AAM07538.1"/>
    <property type="molecule type" value="Genomic_DNA"/>
</dbReference>
<organism evidence="1 2">
    <name type="scientific">Methanosarcina acetivorans (strain ATCC 35395 / DSM 2834 / JCM 12185 / C2A)</name>
    <dbReference type="NCBI Taxonomy" id="188937"/>
    <lineage>
        <taxon>Archaea</taxon>
        <taxon>Methanobacteriati</taxon>
        <taxon>Methanobacteriota</taxon>
        <taxon>Stenosarchaea group</taxon>
        <taxon>Methanomicrobia</taxon>
        <taxon>Methanosarcinales</taxon>
        <taxon>Methanosarcinaceae</taxon>
        <taxon>Methanosarcina</taxon>
    </lineage>
</organism>
<proteinExistence type="predicted"/>
<keyword evidence="2" id="KW-1185">Reference proteome</keyword>
<reference evidence="1 2" key="1">
    <citation type="journal article" date="2002" name="Genome Res.">
        <title>The genome of Methanosarcina acetivorans reveals extensive metabolic and physiological diversity.</title>
        <authorList>
            <person name="Galagan J.E."/>
            <person name="Nusbaum C."/>
            <person name="Roy A."/>
            <person name="Endrizzi M.G."/>
            <person name="Macdonald P."/>
            <person name="FitzHugh W."/>
            <person name="Calvo S."/>
            <person name="Engels R."/>
            <person name="Smirnov S."/>
            <person name="Atnoor D."/>
            <person name="Brown A."/>
            <person name="Allen N."/>
            <person name="Naylor J."/>
            <person name="Stange-Thomann N."/>
            <person name="DeArellano K."/>
            <person name="Johnson R."/>
            <person name="Linton L."/>
            <person name="McEwan P."/>
            <person name="McKernan K."/>
            <person name="Talamas J."/>
            <person name="Tirrell A."/>
            <person name="Ye W."/>
            <person name="Zimmer A."/>
            <person name="Barber R.D."/>
            <person name="Cann I."/>
            <person name="Graham D.E."/>
            <person name="Grahame D.A."/>
            <person name="Guss A."/>
            <person name="Hedderich R."/>
            <person name="Ingram-Smith C."/>
            <person name="Kuettner C.H."/>
            <person name="Krzycki J.A."/>
            <person name="Leigh J.A."/>
            <person name="Li W."/>
            <person name="Liu J."/>
            <person name="Mukhopadhyay B."/>
            <person name="Reeve J.N."/>
            <person name="Smith K."/>
            <person name="Springer T.A."/>
            <person name="Umayam L.A."/>
            <person name="White O."/>
            <person name="White R.H."/>
            <person name="de Macario E.C."/>
            <person name="Ferry J.G."/>
            <person name="Jarrell K.F."/>
            <person name="Jing H."/>
            <person name="Macario A.J.L."/>
            <person name="Paulsen I."/>
            <person name="Pritchett M."/>
            <person name="Sowers K.R."/>
            <person name="Swanson R.V."/>
            <person name="Zinder S.H."/>
            <person name="Lander E."/>
            <person name="Metcalf W.W."/>
            <person name="Birren B."/>
        </authorList>
    </citation>
    <scope>NUCLEOTIDE SEQUENCE [LARGE SCALE GENOMIC DNA]</scope>
    <source>
        <strain evidence="2">ATCC 35395 / DSM 2834 / JCM 12185 / C2A</strain>
    </source>
</reference>
<protein>
    <submittedName>
        <fullName evidence="1">Uncharacterized protein</fullName>
    </submittedName>
</protein>
<accession>Q8TIG0</accession>
<dbReference type="KEGG" id="mac:MA_4192"/>
<name>Q8TIG0_METAC</name>
<evidence type="ECO:0000313" key="1">
    <source>
        <dbReference type="EMBL" id="AAM07538.1"/>
    </source>
</evidence>
<sequence>MFYTDFKEKVFFCWKVFISLLQHLFLRLLFLSGRELLELLIFNPGFHFLIKEFFCGLNLFKRSAKDKNLPFFTVCNTYRHLPSYGFKLKFFHYIVDYGHNRSGGDNQVV</sequence>
<dbReference type="EnsemblBacteria" id="AAM07538">
    <property type="protein sequence ID" value="AAM07538"/>
    <property type="gene ID" value="MA_4192"/>
</dbReference>